<organism evidence="3 4">
    <name type="scientific">Petromyzon marinus</name>
    <name type="common">Sea lamprey</name>
    <dbReference type="NCBI Taxonomy" id="7757"/>
    <lineage>
        <taxon>Eukaryota</taxon>
        <taxon>Metazoa</taxon>
        <taxon>Chordata</taxon>
        <taxon>Craniata</taxon>
        <taxon>Vertebrata</taxon>
        <taxon>Cyclostomata</taxon>
        <taxon>Hyperoartia</taxon>
        <taxon>Petromyzontiformes</taxon>
        <taxon>Petromyzontidae</taxon>
        <taxon>Petromyzon</taxon>
    </lineage>
</organism>
<accession>A0AAJ7XH28</accession>
<dbReference type="KEGG" id="pmrn:116956513"/>
<name>A0AAJ7XH28_PETMA</name>
<evidence type="ECO:0000256" key="1">
    <source>
        <dbReference type="SAM" id="MobiDB-lite"/>
    </source>
</evidence>
<dbReference type="Proteomes" id="UP001318040">
    <property type="component" value="Chromosome 65"/>
</dbReference>
<dbReference type="InterPro" id="IPR052220">
    <property type="entry name" value="METTL25"/>
</dbReference>
<gene>
    <name evidence="4" type="primary">LOC116956513</name>
</gene>
<sequence>MPDSLLLAEKAEAAWRFVRASMFVLGESSARFYADATWSRAVWRAAGDDGETSPARVLGALLGDVASREEVTRQSRSFTDDHAAAGSNTTAAGATFMSGGRLTEVGVFVREVERHTLAGLGLCTSLKPSSIQDLAPALDLRNCIMSPKKCHEVQTMVGAVASLAQSCGLHQVVELGSGKSYLGSELAWRYSFRVAGLDSSPTVTRGAERREERLLDRRRGRGGGRAGRPGETPAVPRSARPGEAGGHATVIAHVTPGTDLQAVLGDSGVRVSEGVLLAGLHACGDLSSTAVRLFCSSPHAHALCLVSCCYHRLTEQGDAGENLSSLPGFPMSQKLSSMQCILGRNARMTACLSRERATHGKGLPTDSLFYWAVLQVLIRDHYDSGSSDEHVGKVFSKSRSFVDYCRRVLEKMGLDHAKLTDSEIQSYHDRYIDRKVELEAFNQMKAALAPCVEALILTDRLCYLQEQGVAHAGIVRLFNPMVSPRCFALVASKTAEPDFLTSSPP</sequence>
<dbReference type="Pfam" id="PF13679">
    <property type="entry name" value="Methyltransf_32"/>
    <property type="match status" value="1"/>
</dbReference>
<dbReference type="PANTHER" id="PTHR12496:SF9">
    <property type="entry name" value="METHYLTRANSFERASE-LIKE PROTEIN 25-RELATED"/>
    <property type="match status" value="1"/>
</dbReference>
<evidence type="ECO:0000313" key="3">
    <source>
        <dbReference type="Proteomes" id="UP001318040"/>
    </source>
</evidence>
<dbReference type="RefSeq" id="XP_032834080.1">
    <property type="nucleotide sequence ID" value="XM_032978189.1"/>
</dbReference>
<dbReference type="InterPro" id="IPR025714">
    <property type="entry name" value="Methyltranfer_dom"/>
</dbReference>
<dbReference type="AlphaFoldDB" id="A0AAJ7XH28"/>
<feature type="domain" description="Methyltransferase" evidence="2">
    <location>
        <begin position="148"/>
        <end position="316"/>
    </location>
</feature>
<evidence type="ECO:0000313" key="4">
    <source>
        <dbReference type="RefSeq" id="XP_032834080.1"/>
    </source>
</evidence>
<feature type="region of interest" description="Disordered" evidence="1">
    <location>
        <begin position="201"/>
        <end position="244"/>
    </location>
</feature>
<protein>
    <submittedName>
        <fullName evidence="4">Methyltransferase-like protein 25</fullName>
    </submittedName>
</protein>
<reference evidence="4" key="1">
    <citation type="submission" date="2025-08" db="UniProtKB">
        <authorList>
            <consortium name="RefSeq"/>
        </authorList>
    </citation>
    <scope>IDENTIFICATION</scope>
    <source>
        <tissue evidence="4">Sperm</tissue>
    </source>
</reference>
<proteinExistence type="predicted"/>
<feature type="compositionally biased region" description="Basic and acidic residues" evidence="1">
    <location>
        <begin position="206"/>
        <end position="217"/>
    </location>
</feature>
<evidence type="ECO:0000259" key="2">
    <source>
        <dbReference type="Pfam" id="PF13679"/>
    </source>
</evidence>
<keyword evidence="3" id="KW-1185">Reference proteome</keyword>
<dbReference type="PANTHER" id="PTHR12496">
    <property type="entry name" value="CGI-41 METHYLTRANSFERASE"/>
    <property type="match status" value="1"/>
</dbReference>